<dbReference type="Proteomes" id="UP000180175">
    <property type="component" value="Chromosome"/>
</dbReference>
<keyword evidence="3" id="KW-1185">Reference proteome</keyword>
<name>A0A1S2KTM1_9BACI</name>
<dbReference type="AlphaFoldDB" id="A0A1S2KTM1"/>
<accession>A0A1S2KTM1</accession>
<evidence type="ECO:0000313" key="2">
    <source>
        <dbReference type="EMBL" id="QOY33822.1"/>
    </source>
</evidence>
<organism evidence="1 3">
    <name type="scientific">Anaerobacillus isosaccharinicus</name>
    <dbReference type="NCBI Taxonomy" id="1532552"/>
    <lineage>
        <taxon>Bacteria</taxon>
        <taxon>Bacillati</taxon>
        <taxon>Bacillota</taxon>
        <taxon>Bacilli</taxon>
        <taxon>Bacillales</taxon>
        <taxon>Bacillaceae</taxon>
        <taxon>Anaerobacillus</taxon>
    </lineage>
</organism>
<dbReference type="EMBL" id="CP063356">
    <property type="protein sequence ID" value="QOY33822.1"/>
    <property type="molecule type" value="Genomic_DNA"/>
</dbReference>
<reference evidence="2 3" key="3">
    <citation type="journal article" date="2019" name="Int. J. Syst. Evol. Microbiol.">
        <title>Anaerobacillus isosaccharinicus sp. nov., an alkaliphilic bacterium which degrades isosaccharinic acid.</title>
        <authorList>
            <person name="Bassil N.M."/>
            <person name="Lloyd J.R."/>
        </authorList>
    </citation>
    <scope>NUCLEOTIDE SEQUENCE [LARGE SCALE GENOMIC DNA]</scope>
    <source>
        <strain evidence="2 3">NB2006</strain>
    </source>
</reference>
<gene>
    <name evidence="2" type="ORF">AWH56_013750</name>
    <name evidence="1" type="ORF">AWH56_24750</name>
</gene>
<evidence type="ECO:0000313" key="1">
    <source>
        <dbReference type="EMBL" id="OIJ03518.1"/>
    </source>
</evidence>
<protein>
    <submittedName>
        <fullName evidence="1">Uncharacterized protein</fullName>
    </submittedName>
</protein>
<reference evidence="2 3" key="2">
    <citation type="journal article" date="2017" name="Genome Announc.">
        <title>Draft Genome Sequences of Four Alkaliphilic Bacteria Belonging to the Anaerobacillus Genus.</title>
        <authorList>
            <person name="Bassil N.M."/>
            <person name="Lloyd J.R."/>
        </authorList>
    </citation>
    <scope>NUCLEOTIDE SEQUENCE [LARGE SCALE GENOMIC DNA]</scope>
    <source>
        <strain evidence="2 3">NB2006</strain>
    </source>
</reference>
<reference evidence="2" key="4">
    <citation type="submission" date="2020-10" db="EMBL/GenBank/DDBJ databases">
        <authorList>
            <person name="Bassil N.M."/>
            <person name="Lloyd J.R."/>
        </authorList>
    </citation>
    <scope>NUCLEOTIDE SEQUENCE</scope>
    <source>
        <strain evidence="2">NB2006</strain>
    </source>
</reference>
<evidence type="ECO:0000313" key="3">
    <source>
        <dbReference type="Proteomes" id="UP000180175"/>
    </source>
</evidence>
<dbReference type="RefSeq" id="WP_071319583.1">
    <property type="nucleotide sequence ID" value="NZ_CP063356.2"/>
</dbReference>
<dbReference type="EMBL" id="LQXD01000211">
    <property type="protein sequence ID" value="OIJ03518.1"/>
    <property type="molecule type" value="Genomic_DNA"/>
</dbReference>
<sequence>MIFSTTLVDLIYTDTIELLDGVIINKRDLIEEIKLFEHTMTQVKKHPWQERSIDNAKRDEASTLYHNIQTSFVGDDPEEDYKEVIVWKIADLLYVTAAVDHDPSIAVKWDVVVFNG</sequence>
<dbReference type="KEGG" id="aia:AWH56_013750"/>
<dbReference type="OrthoDB" id="2966218at2"/>
<reference evidence="1 3" key="1">
    <citation type="submission" date="2016-10" db="EMBL/GenBank/DDBJ databases">
        <title>Draft genome sequences of four alkaliphilic bacteria belonging to the Anaerobacillus genus.</title>
        <authorList>
            <person name="Bassil N.M."/>
            <person name="Lloyd J.R."/>
        </authorList>
    </citation>
    <scope>NUCLEOTIDE SEQUENCE [LARGE SCALE GENOMIC DNA]</scope>
    <source>
        <strain evidence="1 3">NB2006</strain>
    </source>
</reference>
<proteinExistence type="predicted"/>